<dbReference type="GO" id="GO:0005886">
    <property type="term" value="C:plasma membrane"/>
    <property type="evidence" value="ECO:0007669"/>
    <property type="project" value="UniProtKB-SubCell"/>
</dbReference>
<gene>
    <name evidence="9" type="primary">lspA</name>
    <name evidence="11" type="ORF">SAMN02745134_00399</name>
</gene>
<feature type="active site" evidence="9">
    <location>
        <position position="110"/>
    </location>
</feature>
<evidence type="ECO:0000256" key="5">
    <source>
        <dbReference type="ARBA" id="ARBA00022750"/>
    </source>
</evidence>
<evidence type="ECO:0000256" key="3">
    <source>
        <dbReference type="ARBA" id="ARBA00022670"/>
    </source>
</evidence>
<organism evidence="11 12">
    <name type="scientific">Clostridium acidisoli DSM 12555</name>
    <dbReference type="NCBI Taxonomy" id="1121291"/>
    <lineage>
        <taxon>Bacteria</taxon>
        <taxon>Bacillati</taxon>
        <taxon>Bacillota</taxon>
        <taxon>Clostridia</taxon>
        <taxon>Eubacteriales</taxon>
        <taxon>Clostridiaceae</taxon>
        <taxon>Clostridium</taxon>
    </lineage>
</organism>
<keyword evidence="5 9" id="KW-0064">Aspartyl protease</keyword>
<keyword evidence="8 9" id="KW-0472">Membrane</keyword>
<keyword evidence="7 9" id="KW-1133">Transmembrane helix</keyword>
<comment type="caution">
    <text evidence="9">Lacks conserved residue(s) required for the propagation of feature annotation.</text>
</comment>
<evidence type="ECO:0000256" key="6">
    <source>
        <dbReference type="ARBA" id="ARBA00022801"/>
    </source>
</evidence>
<comment type="similarity">
    <text evidence="1 9 10">Belongs to the peptidase A8 family.</text>
</comment>
<keyword evidence="6 9" id="KW-0378">Hydrolase</keyword>
<dbReference type="RefSeq" id="WP_084113587.1">
    <property type="nucleotide sequence ID" value="NZ_FWXH01000002.1"/>
</dbReference>
<comment type="function">
    <text evidence="9">This protein specifically catalyzes the removal of signal peptides from prolipoproteins.</text>
</comment>
<feature type="active site" evidence="9">
    <location>
        <position position="129"/>
    </location>
</feature>
<evidence type="ECO:0000256" key="1">
    <source>
        <dbReference type="ARBA" id="ARBA00006139"/>
    </source>
</evidence>
<evidence type="ECO:0000256" key="10">
    <source>
        <dbReference type="RuleBase" id="RU004181"/>
    </source>
</evidence>
<dbReference type="AlphaFoldDB" id="A0A1W1X1E5"/>
<proteinExistence type="inferred from homology"/>
<dbReference type="UniPathway" id="UPA00665"/>
<feature type="transmembrane region" description="Helical" evidence="9">
    <location>
        <begin position="56"/>
        <end position="75"/>
    </location>
</feature>
<dbReference type="GO" id="GO:0006508">
    <property type="term" value="P:proteolysis"/>
    <property type="evidence" value="ECO:0007669"/>
    <property type="project" value="UniProtKB-KW"/>
</dbReference>
<sequence length="148" mass="16951">MEIFIILIVNVIDRVTKMWASKSLINGNDVVVIKNIFSFSYLENRGAAWGIFQGKVNFLLIITLIIIIGMVVYLLKYKPKSKLIRISLSLIIGGALGNMFDRGFYKYVVDYIYFHYNDLYSFPTFNFADMSVVVGTILLVVCLIKDEK</sequence>
<comment type="pathway">
    <text evidence="9">Protein modification; lipoprotein biosynthesis (signal peptide cleavage).</text>
</comment>
<keyword evidence="2 9" id="KW-1003">Cell membrane</keyword>
<evidence type="ECO:0000313" key="12">
    <source>
        <dbReference type="Proteomes" id="UP000192468"/>
    </source>
</evidence>
<dbReference type="STRING" id="1121291.SAMN02745134_00399"/>
<comment type="catalytic activity">
    <reaction evidence="9">
        <text>Release of signal peptides from bacterial membrane prolipoproteins. Hydrolyzes -Xaa-Yaa-Zaa-|-(S,diacylglyceryl)Cys-, in which Xaa is hydrophobic (preferably Leu), and Yaa (Ala or Ser) and Zaa (Gly or Ala) have small, neutral side chains.</text>
        <dbReference type="EC" id="3.4.23.36"/>
    </reaction>
</comment>
<evidence type="ECO:0000256" key="4">
    <source>
        <dbReference type="ARBA" id="ARBA00022692"/>
    </source>
</evidence>
<evidence type="ECO:0000256" key="2">
    <source>
        <dbReference type="ARBA" id="ARBA00022475"/>
    </source>
</evidence>
<dbReference type="OrthoDB" id="9810259at2"/>
<protein>
    <recommendedName>
        <fullName evidence="9">Lipoprotein signal peptidase</fullName>
        <ecNumber evidence="9">3.4.23.36</ecNumber>
    </recommendedName>
    <alternativeName>
        <fullName evidence="9">Prolipoprotein signal peptidase</fullName>
    </alternativeName>
    <alternativeName>
        <fullName evidence="9">Signal peptidase II</fullName>
        <shortName evidence="9">SPase II</shortName>
    </alternativeName>
</protein>
<dbReference type="Proteomes" id="UP000192468">
    <property type="component" value="Unassembled WGS sequence"/>
</dbReference>
<keyword evidence="3 9" id="KW-0645">Protease</keyword>
<evidence type="ECO:0000313" key="11">
    <source>
        <dbReference type="EMBL" id="SMC17663.1"/>
    </source>
</evidence>
<evidence type="ECO:0000256" key="8">
    <source>
        <dbReference type="ARBA" id="ARBA00023136"/>
    </source>
</evidence>
<name>A0A1W1X1E5_9CLOT</name>
<evidence type="ECO:0000256" key="7">
    <source>
        <dbReference type="ARBA" id="ARBA00022989"/>
    </source>
</evidence>
<dbReference type="NCBIfam" id="TIGR00077">
    <property type="entry name" value="lspA"/>
    <property type="match status" value="1"/>
</dbReference>
<reference evidence="11 12" key="1">
    <citation type="submission" date="2017-04" db="EMBL/GenBank/DDBJ databases">
        <authorList>
            <person name="Afonso C.L."/>
            <person name="Miller P.J."/>
            <person name="Scott M.A."/>
            <person name="Spackman E."/>
            <person name="Goraichik I."/>
            <person name="Dimitrov K.M."/>
            <person name="Suarez D.L."/>
            <person name="Swayne D.E."/>
        </authorList>
    </citation>
    <scope>NUCLEOTIDE SEQUENCE [LARGE SCALE GENOMIC DNA]</scope>
    <source>
        <strain evidence="11 12">DSM 12555</strain>
    </source>
</reference>
<evidence type="ECO:0000256" key="9">
    <source>
        <dbReference type="HAMAP-Rule" id="MF_00161"/>
    </source>
</evidence>
<comment type="subcellular location">
    <subcellularLocation>
        <location evidence="9">Cell membrane</location>
        <topology evidence="9">Multi-pass membrane protein</topology>
    </subcellularLocation>
</comment>
<dbReference type="PANTHER" id="PTHR33695:SF1">
    <property type="entry name" value="LIPOPROTEIN SIGNAL PEPTIDASE"/>
    <property type="match status" value="1"/>
</dbReference>
<dbReference type="InterPro" id="IPR001872">
    <property type="entry name" value="Peptidase_A8"/>
</dbReference>
<keyword evidence="4 9" id="KW-0812">Transmembrane</keyword>
<dbReference type="GO" id="GO:0004190">
    <property type="term" value="F:aspartic-type endopeptidase activity"/>
    <property type="evidence" value="ECO:0007669"/>
    <property type="project" value="UniProtKB-UniRule"/>
</dbReference>
<dbReference type="EMBL" id="FWXH01000002">
    <property type="protein sequence ID" value="SMC17663.1"/>
    <property type="molecule type" value="Genomic_DNA"/>
</dbReference>
<dbReference type="EC" id="3.4.23.36" evidence="9"/>
<dbReference type="PRINTS" id="PR00781">
    <property type="entry name" value="LIPOSIGPTASE"/>
</dbReference>
<accession>A0A1W1X1E5</accession>
<keyword evidence="12" id="KW-1185">Reference proteome</keyword>
<dbReference type="PANTHER" id="PTHR33695">
    <property type="entry name" value="LIPOPROTEIN SIGNAL PEPTIDASE"/>
    <property type="match status" value="1"/>
</dbReference>
<feature type="transmembrane region" description="Helical" evidence="9">
    <location>
        <begin position="120"/>
        <end position="144"/>
    </location>
</feature>
<dbReference type="Pfam" id="PF01252">
    <property type="entry name" value="Peptidase_A8"/>
    <property type="match status" value="1"/>
</dbReference>
<dbReference type="HAMAP" id="MF_00161">
    <property type="entry name" value="LspA"/>
    <property type="match status" value="1"/>
</dbReference>
<feature type="transmembrane region" description="Helical" evidence="9">
    <location>
        <begin position="82"/>
        <end position="100"/>
    </location>
</feature>